<dbReference type="RefSeq" id="WP_348027766.1">
    <property type="nucleotide sequence ID" value="NZ_CP129113.1"/>
</dbReference>
<dbReference type="PANTHER" id="PTHR47271:SF2">
    <property type="entry name" value="ARGININE DEIMINASE"/>
    <property type="match status" value="1"/>
</dbReference>
<keyword evidence="2" id="KW-1185">Reference proteome</keyword>
<protein>
    <submittedName>
        <fullName evidence="1">Arginine deiminase family protein</fullName>
    </submittedName>
</protein>
<reference evidence="1" key="1">
    <citation type="submission" date="2023-06" db="EMBL/GenBank/DDBJ databases">
        <title>A Treasure from Seagulls: Isolation and Description of Aciduricobacillus qingdaonensis gen. nov., sp. nov., a Rare Obligately Uric Acid-utilizing Member in the Family Bacillaceae.</title>
        <authorList>
            <person name="Liu W."/>
            <person name="Wang B."/>
        </authorList>
    </citation>
    <scope>NUCLEOTIDE SEQUENCE</scope>
    <source>
        <strain evidence="1">44XB</strain>
    </source>
</reference>
<name>A0ABY9KV06_9BACI</name>
<accession>A0ABY9KV06</accession>
<dbReference type="Pfam" id="PF02274">
    <property type="entry name" value="ADI"/>
    <property type="match status" value="1"/>
</dbReference>
<dbReference type="Gene3D" id="3.75.10.10">
    <property type="entry name" value="L-arginine/glycine Amidinotransferase, Chain A"/>
    <property type="match status" value="1"/>
</dbReference>
<dbReference type="SUPFAM" id="SSF55909">
    <property type="entry name" value="Pentein"/>
    <property type="match status" value="1"/>
</dbReference>
<proteinExistence type="predicted"/>
<dbReference type="EMBL" id="CP129113">
    <property type="protein sequence ID" value="WLV24586.1"/>
    <property type="molecule type" value="Genomic_DNA"/>
</dbReference>
<gene>
    <name evidence="1" type="ORF">QR721_13230</name>
</gene>
<evidence type="ECO:0000313" key="1">
    <source>
        <dbReference type="EMBL" id="WLV24586.1"/>
    </source>
</evidence>
<dbReference type="PANTHER" id="PTHR47271">
    <property type="entry name" value="ARGININE DEIMINASE"/>
    <property type="match status" value="1"/>
</dbReference>
<organism evidence="1 2">
    <name type="scientific">Aciduricibacillus chroicocephali</name>
    <dbReference type="NCBI Taxonomy" id="3054939"/>
    <lineage>
        <taxon>Bacteria</taxon>
        <taxon>Bacillati</taxon>
        <taxon>Bacillota</taxon>
        <taxon>Bacilli</taxon>
        <taxon>Bacillales</taxon>
        <taxon>Bacillaceae</taxon>
        <taxon>Aciduricibacillus</taxon>
    </lineage>
</organism>
<evidence type="ECO:0000313" key="2">
    <source>
        <dbReference type="Proteomes" id="UP001180087"/>
    </source>
</evidence>
<dbReference type="Proteomes" id="UP001180087">
    <property type="component" value="Chromosome"/>
</dbReference>
<sequence length="316" mass="36640">MPYNIQPEVWSEHGELEIVFLCAPPIINISHSQTLEDVRWDSKVSHEKAYENFEAFKEVFRDAGVQIIDYAEHLSPEDLKLSDQLINRHFVRDLACVMGNTILPGEAGTFARRPEYLHAHLLMKDWFPEEKFLIHENDDLKALECGDIMPLNRNIVLINIGLRTSLESVIKIKERIYEAGFSEIALISLPRRMDTLHLDMALNVANPDLIVAKHFIQHLPVQVLTEKESRYEMSGEFFKRHGFEAHWLEKYDTVPDINFIHLDPETLLMSKHANHKMLKSHPKMKNKRIVEVDVSELEKTGGGIRCMTLPLRRKDC</sequence>